<gene>
    <name evidence="6" type="ORF">JOE61_002123</name>
</gene>
<dbReference type="RefSeq" id="WP_193669433.1">
    <property type="nucleotide sequence ID" value="NZ_JACDTV010000009.1"/>
</dbReference>
<keyword evidence="2" id="KW-0805">Transcription regulation</keyword>
<evidence type="ECO:0000256" key="1">
    <source>
        <dbReference type="ARBA" id="ARBA00010641"/>
    </source>
</evidence>
<dbReference type="EMBL" id="JAFBBZ010000001">
    <property type="protein sequence ID" value="MBM7508309.1"/>
    <property type="molecule type" value="Genomic_DNA"/>
</dbReference>
<dbReference type="InterPro" id="IPR013249">
    <property type="entry name" value="RNA_pol_sigma70_r4_t2"/>
</dbReference>
<dbReference type="PANTHER" id="PTHR30173">
    <property type="entry name" value="SIGMA 19 FACTOR"/>
    <property type="match status" value="1"/>
</dbReference>
<evidence type="ECO:0000313" key="6">
    <source>
        <dbReference type="EMBL" id="MBM7508309.1"/>
    </source>
</evidence>
<proteinExistence type="inferred from homology"/>
<dbReference type="InterPro" id="IPR052704">
    <property type="entry name" value="ECF_Sigma-70_Domain"/>
</dbReference>
<evidence type="ECO:0000313" key="7">
    <source>
        <dbReference type="Proteomes" id="UP000732378"/>
    </source>
</evidence>
<sequence length="300" mass="31714">MNPVGDSPLLEHGETDELAAYLRSLAFRLLGSLGAADEVLTLTLRRLAEARPGSVIDERTWTCTTLSRLSMVRLRERRPAARAGDPVTLDLDEPFDPVDPAGEADPAGLREGVGADLLAALDRLAPAERVAFVLHDLYDWHFEDVAGALGRTPVAARELAIRGRYAVRAGSDHEAADGGSGARARQGAVVGRVVAAAGAHDLAALRAALHPEVRLRADGAAIDLGAEAIVEGPEAVAAHLAEHVHDLRPALLDGYAAAVWREDEAERMVVGFTVEDALVHEIDLVADPAVLPLLDLAPPS</sequence>
<dbReference type="InterPro" id="IPR036388">
    <property type="entry name" value="WH-like_DNA-bd_sf"/>
</dbReference>
<reference evidence="6 7" key="1">
    <citation type="submission" date="2021-01" db="EMBL/GenBank/DDBJ databases">
        <title>Sequencing the genomes of 1000 actinobacteria strains.</title>
        <authorList>
            <person name="Klenk H.-P."/>
        </authorList>
    </citation>
    <scope>NUCLEOTIDE SEQUENCE [LARGE SCALE GENOMIC DNA]</scope>
    <source>
        <strain evidence="6 7">DSM 18239</strain>
    </source>
</reference>
<organism evidence="6 7">
    <name type="scientific">Nocardioides salarius</name>
    <dbReference type="NCBI Taxonomy" id="374513"/>
    <lineage>
        <taxon>Bacteria</taxon>
        <taxon>Bacillati</taxon>
        <taxon>Actinomycetota</taxon>
        <taxon>Actinomycetes</taxon>
        <taxon>Propionibacteriales</taxon>
        <taxon>Nocardioidaceae</taxon>
        <taxon>Nocardioides</taxon>
    </lineage>
</organism>
<dbReference type="Pfam" id="PF08281">
    <property type="entry name" value="Sigma70_r4_2"/>
    <property type="match status" value="1"/>
</dbReference>
<name>A0ABS2MAT6_9ACTN</name>
<evidence type="ECO:0000259" key="5">
    <source>
        <dbReference type="Pfam" id="PF08281"/>
    </source>
</evidence>
<dbReference type="Gene3D" id="1.10.10.10">
    <property type="entry name" value="Winged helix-like DNA-binding domain superfamily/Winged helix DNA-binding domain"/>
    <property type="match status" value="1"/>
</dbReference>
<dbReference type="PANTHER" id="PTHR30173:SF43">
    <property type="entry name" value="ECF RNA POLYMERASE SIGMA FACTOR SIGI-RELATED"/>
    <property type="match status" value="1"/>
</dbReference>
<keyword evidence="3" id="KW-0731">Sigma factor</keyword>
<evidence type="ECO:0000256" key="4">
    <source>
        <dbReference type="ARBA" id="ARBA00023163"/>
    </source>
</evidence>
<comment type="caution">
    <text evidence="6">The sequence shown here is derived from an EMBL/GenBank/DDBJ whole genome shotgun (WGS) entry which is preliminary data.</text>
</comment>
<dbReference type="SUPFAM" id="SSF54427">
    <property type="entry name" value="NTF2-like"/>
    <property type="match status" value="1"/>
</dbReference>
<keyword evidence="7" id="KW-1185">Reference proteome</keyword>
<dbReference type="InterPro" id="IPR013324">
    <property type="entry name" value="RNA_pol_sigma_r3/r4-like"/>
</dbReference>
<keyword evidence="4" id="KW-0804">Transcription</keyword>
<dbReference type="Proteomes" id="UP000732378">
    <property type="component" value="Unassembled WGS sequence"/>
</dbReference>
<protein>
    <submittedName>
        <fullName evidence="6">RNA polymerase sigma-70 factor (ECF subfamily)</fullName>
    </submittedName>
</protein>
<evidence type="ECO:0000256" key="2">
    <source>
        <dbReference type="ARBA" id="ARBA00023015"/>
    </source>
</evidence>
<accession>A0ABS2MAT6</accession>
<feature type="domain" description="RNA polymerase sigma factor 70 region 4 type 2" evidence="5">
    <location>
        <begin position="116"/>
        <end position="162"/>
    </location>
</feature>
<comment type="similarity">
    <text evidence="1">Belongs to the sigma-70 factor family. ECF subfamily.</text>
</comment>
<evidence type="ECO:0000256" key="3">
    <source>
        <dbReference type="ARBA" id="ARBA00023082"/>
    </source>
</evidence>
<dbReference type="SUPFAM" id="SSF88659">
    <property type="entry name" value="Sigma3 and sigma4 domains of RNA polymerase sigma factors"/>
    <property type="match status" value="1"/>
</dbReference>
<dbReference type="InterPro" id="IPR032710">
    <property type="entry name" value="NTF2-like_dom_sf"/>
</dbReference>